<dbReference type="RefSeq" id="WP_123104864.1">
    <property type="nucleotide sequence ID" value="NZ_CP127527.1"/>
</dbReference>
<dbReference type="Gene3D" id="1.20.950.20">
    <property type="entry name" value="Transmembrane di-heme cytochromes, Chain C"/>
    <property type="match status" value="1"/>
</dbReference>
<dbReference type="Pfam" id="PF01292">
    <property type="entry name" value="Ni_hydr_CYTB"/>
    <property type="match status" value="1"/>
</dbReference>
<organism evidence="8">
    <name type="scientific">Acidithiobacillus sulfuriphilus</name>
    <dbReference type="NCBI Taxonomy" id="1867749"/>
    <lineage>
        <taxon>Bacteria</taxon>
        <taxon>Pseudomonadati</taxon>
        <taxon>Pseudomonadota</taxon>
        <taxon>Acidithiobacillia</taxon>
        <taxon>Acidithiobacillales</taxon>
        <taxon>Acidithiobacillaceae</taxon>
        <taxon>Acidithiobacillus</taxon>
    </lineage>
</organism>
<comment type="subcellular location">
    <subcellularLocation>
        <location evidence="1">Cell membrane</location>
        <topology evidence="1">Multi-pass membrane protein</topology>
    </subcellularLocation>
</comment>
<name>A0A3M8QXV9_9PROT</name>
<feature type="transmembrane region" description="Helical" evidence="6">
    <location>
        <begin position="157"/>
        <end position="178"/>
    </location>
</feature>
<evidence type="ECO:0000256" key="6">
    <source>
        <dbReference type="SAM" id="Phobius"/>
    </source>
</evidence>
<feature type="transmembrane region" description="Helical" evidence="6">
    <location>
        <begin position="51"/>
        <end position="70"/>
    </location>
</feature>
<dbReference type="GO" id="GO:0009055">
    <property type="term" value="F:electron transfer activity"/>
    <property type="evidence" value="ECO:0007669"/>
    <property type="project" value="InterPro"/>
</dbReference>
<dbReference type="GO" id="GO:0022904">
    <property type="term" value="P:respiratory electron transport chain"/>
    <property type="evidence" value="ECO:0007669"/>
    <property type="project" value="InterPro"/>
</dbReference>
<feature type="transmembrane region" description="Helical" evidence="6">
    <location>
        <begin position="111"/>
        <end position="137"/>
    </location>
</feature>
<dbReference type="InterPro" id="IPR016174">
    <property type="entry name" value="Di-haem_cyt_TM"/>
</dbReference>
<evidence type="ECO:0000313" key="8">
    <source>
        <dbReference type="EMBL" id="RNF59744.1"/>
    </source>
</evidence>
<evidence type="ECO:0000256" key="4">
    <source>
        <dbReference type="ARBA" id="ARBA00022989"/>
    </source>
</evidence>
<evidence type="ECO:0000256" key="3">
    <source>
        <dbReference type="ARBA" id="ARBA00022692"/>
    </source>
</evidence>
<keyword evidence="3 6" id="KW-0812">Transmembrane</keyword>
<gene>
    <name evidence="8" type="ORF">EC580_10605</name>
</gene>
<dbReference type="AlphaFoldDB" id="A0A3M8QXV9"/>
<dbReference type="InterPro" id="IPR011577">
    <property type="entry name" value="Cyt_b561_bac/Ni-Hgenase"/>
</dbReference>
<evidence type="ECO:0000256" key="5">
    <source>
        <dbReference type="ARBA" id="ARBA00023136"/>
    </source>
</evidence>
<evidence type="ECO:0000259" key="7">
    <source>
        <dbReference type="Pfam" id="PF01292"/>
    </source>
</evidence>
<dbReference type="GO" id="GO:0005886">
    <property type="term" value="C:plasma membrane"/>
    <property type="evidence" value="ECO:0007669"/>
    <property type="project" value="UniProtKB-SubCell"/>
</dbReference>
<reference evidence="8" key="1">
    <citation type="submission" date="2018-10" db="EMBL/GenBank/DDBJ databases">
        <title>Acidithiobacillus sulfuriphilus sp. nov.: an extremely acidophilic sulfur-oxidizing chemolithotroph isolated from a neutral pH environment.</title>
        <authorList>
            <person name="Falagan C."/>
            <person name="Moya-Beltran A."/>
            <person name="Quatrini R."/>
            <person name="Johnson D.B."/>
        </authorList>
    </citation>
    <scope>NUCLEOTIDE SEQUENCE [LARGE SCALE GENOMIC DNA]</scope>
    <source>
        <strain evidence="8">CJ-2</strain>
    </source>
</reference>
<accession>A0A3M8QXV9</accession>
<dbReference type="OrthoDB" id="5295574at2"/>
<comment type="caution">
    <text evidence="8">The sequence shown here is derived from an EMBL/GenBank/DDBJ whole genome shotgun (WGS) entry which is preliminary data.</text>
</comment>
<dbReference type="EMBL" id="RIZI01000181">
    <property type="protein sequence ID" value="RNF59744.1"/>
    <property type="molecule type" value="Genomic_DNA"/>
</dbReference>
<evidence type="ECO:0000256" key="1">
    <source>
        <dbReference type="ARBA" id="ARBA00004651"/>
    </source>
</evidence>
<protein>
    <submittedName>
        <fullName evidence="8">Cytochrome b/b6 domain-containing protein</fullName>
    </submittedName>
</protein>
<feature type="domain" description="Cytochrome b561 bacterial/Ni-hydrogenase" evidence="7">
    <location>
        <begin position="7"/>
        <end position="184"/>
    </location>
</feature>
<evidence type="ECO:0000256" key="2">
    <source>
        <dbReference type="ARBA" id="ARBA00022475"/>
    </source>
</evidence>
<sequence>MTETGSWSRESRWLHAGIAFGVTWQLFSSLWMTPNWAKAEYNSLGGILFSLHAWVGLMTALFILWHWLWLARDAGARRQLFPWRGPWALVLAEAKGLLQGSLPPTGPHGGLVGLVHGLGLLAVTWMGLTGAAIFFFLPQGGTSPGATLHSLVPLHTLLANIVWAYWIGHVSMVALHVLRRDRIWNIFRLWE</sequence>
<keyword evidence="2" id="KW-1003">Cell membrane</keyword>
<keyword evidence="4 6" id="KW-1133">Transmembrane helix</keyword>
<feature type="transmembrane region" description="Helical" evidence="6">
    <location>
        <begin position="12"/>
        <end position="31"/>
    </location>
</feature>
<dbReference type="SUPFAM" id="SSF81342">
    <property type="entry name" value="Transmembrane di-heme cytochromes"/>
    <property type="match status" value="1"/>
</dbReference>
<proteinExistence type="predicted"/>
<keyword evidence="5 6" id="KW-0472">Membrane</keyword>